<evidence type="ECO:0000256" key="12">
    <source>
        <dbReference type="SAM" id="Phobius"/>
    </source>
</evidence>
<feature type="transmembrane region" description="Helical" evidence="12">
    <location>
        <begin position="9"/>
        <end position="25"/>
    </location>
</feature>
<feature type="transmembrane region" description="Helical" evidence="12">
    <location>
        <begin position="203"/>
        <end position="224"/>
    </location>
</feature>
<keyword evidence="5" id="KW-0349">Heme</keyword>
<feature type="transmembrane region" description="Helical" evidence="12">
    <location>
        <begin position="335"/>
        <end position="359"/>
    </location>
</feature>
<comment type="caution">
    <text evidence="13">The sequence shown here is derived from an EMBL/GenBank/DDBJ whole genome shotgun (WGS) entry which is preliminary data.</text>
</comment>
<dbReference type="Proteomes" id="UP000715095">
    <property type="component" value="Unassembled WGS sequence"/>
</dbReference>
<keyword evidence="8" id="KW-0249">Electron transport</keyword>
<keyword evidence="14" id="KW-1185">Reference proteome</keyword>
<keyword evidence="10" id="KW-0408">Iron</keyword>
<evidence type="ECO:0000256" key="5">
    <source>
        <dbReference type="ARBA" id="ARBA00022617"/>
    </source>
</evidence>
<dbReference type="RefSeq" id="WP_205101522.1">
    <property type="nucleotide sequence ID" value="NZ_JACJJC010000001.1"/>
</dbReference>
<evidence type="ECO:0000256" key="6">
    <source>
        <dbReference type="ARBA" id="ARBA00022692"/>
    </source>
</evidence>
<dbReference type="PANTHER" id="PTHR43141:SF5">
    <property type="entry name" value="CYTOCHROME BD-I UBIQUINOL OXIDASE SUBUNIT 2"/>
    <property type="match status" value="1"/>
</dbReference>
<keyword evidence="4" id="KW-1003">Cell membrane</keyword>
<dbReference type="Pfam" id="PF02322">
    <property type="entry name" value="Cyt_bd_oxida_II"/>
    <property type="match status" value="1"/>
</dbReference>
<comment type="subcellular location">
    <subcellularLocation>
        <location evidence="1">Cell membrane</location>
        <topology evidence="1">Multi-pass membrane protein</topology>
    </subcellularLocation>
</comment>
<dbReference type="PIRSF" id="PIRSF000267">
    <property type="entry name" value="Cyt_oxidse_sub2"/>
    <property type="match status" value="1"/>
</dbReference>
<evidence type="ECO:0000256" key="7">
    <source>
        <dbReference type="ARBA" id="ARBA00022723"/>
    </source>
</evidence>
<feature type="transmembrane region" description="Helical" evidence="12">
    <location>
        <begin position="77"/>
        <end position="99"/>
    </location>
</feature>
<proteinExistence type="inferred from homology"/>
<keyword evidence="11 12" id="KW-0472">Membrane</keyword>
<keyword evidence="6 12" id="KW-0812">Transmembrane</keyword>
<feature type="transmembrane region" description="Helical" evidence="12">
    <location>
        <begin position="119"/>
        <end position="141"/>
    </location>
</feature>
<dbReference type="NCBIfam" id="TIGR00203">
    <property type="entry name" value="cydB"/>
    <property type="match status" value="1"/>
</dbReference>
<evidence type="ECO:0000256" key="8">
    <source>
        <dbReference type="ARBA" id="ARBA00022982"/>
    </source>
</evidence>
<reference evidence="13 14" key="1">
    <citation type="journal article" date="2021" name="Sci. Rep.">
        <title>The distribution of antibiotic resistance genes in chicken gut microbiota commensals.</title>
        <authorList>
            <person name="Juricova H."/>
            <person name="Matiasovicova J."/>
            <person name="Kubasova T."/>
            <person name="Cejkova D."/>
            <person name="Rychlik I."/>
        </authorList>
    </citation>
    <scope>NUCLEOTIDE SEQUENCE [LARGE SCALE GENOMIC DNA]</scope>
    <source>
        <strain evidence="13 14">An829</strain>
    </source>
</reference>
<evidence type="ECO:0000256" key="4">
    <source>
        <dbReference type="ARBA" id="ARBA00022475"/>
    </source>
</evidence>
<evidence type="ECO:0000256" key="2">
    <source>
        <dbReference type="ARBA" id="ARBA00007543"/>
    </source>
</evidence>
<accession>A0ABS2DP55</accession>
<dbReference type="InterPro" id="IPR003317">
    <property type="entry name" value="Cyt-d_oxidase_su2"/>
</dbReference>
<feature type="transmembrane region" description="Helical" evidence="12">
    <location>
        <begin position="161"/>
        <end position="182"/>
    </location>
</feature>
<evidence type="ECO:0000313" key="14">
    <source>
        <dbReference type="Proteomes" id="UP000715095"/>
    </source>
</evidence>
<keyword evidence="9 12" id="KW-1133">Transmembrane helix</keyword>
<evidence type="ECO:0000256" key="11">
    <source>
        <dbReference type="ARBA" id="ARBA00023136"/>
    </source>
</evidence>
<keyword evidence="3" id="KW-0813">Transport</keyword>
<sequence length="379" mass="41235">MIDYEILKVIWWLFIGVLLVGFAIMDGQDMGVGTLLPFLSKDDAERRVMINSVAPHWDGNQVWLITGGGAMFAAWPLMYAAAFSGFYWAMLVVLLALILRPVGFDYRSKVSSNKWRTNWDWLLFIGSAIPPVIFGVAFGNLLQGVPFEIDATMRPIYTGSFFGLLNPFGLLCGVLSLLMIVFHGANYLVLRTEGALQARARSVAVATGILSAILFVLGGVWTYMGIDGYVATAGLDPAGPANPLAKTVELQSGAWFANYAALPVLWLIPAVGVLGALAGVVMIRANRALAAIICSSASLLGIILTPLVSMFPFVMPSSTMFNAGLTIWDCTSSQLTLEIMLFVTLIFLPIVLVYTSWAYKVMSGKLSTKYIEENTHSLY</sequence>
<evidence type="ECO:0000256" key="3">
    <source>
        <dbReference type="ARBA" id="ARBA00022448"/>
    </source>
</evidence>
<protein>
    <submittedName>
        <fullName evidence="13">Cytochrome d ubiquinol oxidase subunit II</fullName>
    </submittedName>
</protein>
<keyword evidence="7" id="KW-0479">Metal-binding</keyword>
<feature type="transmembrane region" description="Helical" evidence="12">
    <location>
        <begin position="288"/>
        <end position="315"/>
    </location>
</feature>
<dbReference type="PANTHER" id="PTHR43141">
    <property type="entry name" value="CYTOCHROME BD2 SUBUNIT II"/>
    <property type="match status" value="1"/>
</dbReference>
<dbReference type="EMBL" id="JACJJC010000001">
    <property type="protein sequence ID" value="MBM6703142.1"/>
    <property type="molecule type" value="Genomic_DNA"/>
</dbReference>
<evidence type="ECO:0000256" key="9">
    <source>
        <dbReference type="ARBA" id="ARBA00022989"/>
    </source>
</evidence>
<comment type="similarity">
    <text evidence="2">Belongs to the cytochrome ubiquinol oxidase subunit 2 family.</text>
</comment>
<organism evidence="13 14">
    <name type="scientific">Sutterella massiliensis</name>
    <dbReference type="NCBI Taxonomy" id="1816689"/>
    <lineage>
        <taxon>Bacteria</taxon>
        <taxon>Pseudomonadati</taxon>
        <taxon>Pseudomonadota</taxon>
        <taxon>Betaproteobacteria</taxon>
        <taxon>Burkholderiales</taxon>
        <taxon>Sutterellaceae</taxon>
        <taxon>Sutterella</taxon>
    </lineage>
</organism>
<name>A0ABS2DP55_9BURK</name>
<evidence type="ECO:0000313" key="13">
    <source>
        <dbReference type="EMBL" id="MBM6703142.1"/>
    </source>
</evidence>
<evidence type="ECO:0000256" key="10">
    <source>
        <dbReference type="ARBA" id="ARBA00023004"/>
    </source>
</evidence>
<evidence type="ECO:0000256" key="1">
    <source>
        <dbReference type="ARBA" id="ARBA00004651"/>
    </source>
</evidence>
<gene>
    <name evidence="13" type="primary">cydB</name>
    <name evidence="13" type="ORF">H6A60_01250</name>
</gene>
<feature type="transmembrane region" description="Helical" evidence="12">
    <location>
        <begin position="259"/>
        <end position="281"/>
    </location>
</feature>